<dbReference type="PANTHER" id="PTHR46769:SF2">
    <property type="entry name" value="FIBROCYSTIN-L ISOFORM 2 PRECURSOR-RELATED"/>
    <property type="match status" value="1"/>
</dbReference>
<dbReference type="PANTHER" id="PTHR46769">
    <property type="entry name" value="POLYCYSTIC KIDNEY AND HEPATIC DISEASE 1 (AUTOSOMAL RECESSIVE)-LIKE 1"/>
    <property type="match status" value="1"/>
</dbReference>
<evidence type="ECO:0000313" key="4">
    <source>
        <dbReference type="Proteomes" id="UP000604046"/>
    </source>
</evidence>
<comment type="caution">
    <text evidence="3">The sequence shown here is derived from an EMBL/GenBank/DDBJ whole genome shotgun (WGS) entry which is preliminary data.</text>
</comment>
<sequence>MKGSLLAQGNVDNARVGDLKIHGKLSMAEEEGLKLLVKSIQVFAGGQFQVGTSWAPHRTAAIISFWGVTFDSSPAYVSLNTDWGKKVFGVYEGNVSLHGRPYSHAWGDLFRTAGPGEQLIRVQQDVGDWPVGGEILLTTNEYPNMDGSDTQTERRIITSVVFYAPSTEIILDRPLEKHHFAGEAFRDNSGSLTVRTIVALVSRSLLVTTEEALTGAEKFPDPERDVPIPGHGGEWFGFHMLASGSSFVSMSWVQLNRGGQDGLTADTRFPALQFYQPDGYYGGLPSPYLEGLSFSDSIMGAIDVLGSWGMDLVNSVFVNTRNYNRKLGSPREMMGLICVLNDIGFLLRPHTCDEAQQQAGDATLNLPNEAFGCLVGFFILRSCSTAGGGPASCQDAYDCVHLQHMRAWKNAHIGILFVDQPANMEVSDVQVFDNHIGITGTFHRQMGDMNHHFTMRDSKVYGSTALSTCNASLQCLAVGPGEASPSGCASVPGPGVRRVGILLPIITNRGKTCEDGPVLRACPLVNLPDRTCAMPWEYRYGTRGSRMSVFRLEDVNFGAFHAEDCGLRSVGIANNPSSRDWNPILEVRGLTWADGSFMPKYVTNASLTSEGPHRFDQMYTNTRILLEPWWRYPGEATCSRHPFASDILRTKLGIEGKPPICPGVQHTWVRDLDGTLLRQIGVALPAGELLPSACDAQSSGFLLATYIPSAWPPRCTNETAAHCSEGDHFVHTLDGGLTVCQDRLRLLNWESLDPDCCGFHRRELGLLRATRLSDGMYEESWPMFDDDCARGSGSAHGAALHGDHEATQVGIHKKPVFRTDGSFMGFEVTKVLYSAEKQNQVMRRYGLEKLKDQMLTPGDIVLAVNGKKTQATMMNEFQAAQVLYMKVWRDKVKEDPRPMMYVLGEYDPAVVEREMGYLKVQKGTQIQVDLSTRSPSEDCNAYRCDYIWGWHPEGDMKSGGWLPVDVLSAG</sequence>
<dbReference type="Proteomes" id="UP000604046">
    <property type="component" value="Unassembled WGS sequence"/>
</dbReference>
<dbReference type="OrthoDB" id="10474645at2759"/>
<dbReference type="Pfam" id="PF10162">
    <property type="entry name" value="G8"/>
    <property type="match status" value="1"/>
</dbReference>
<evidence type="ECO:0000256" key="1">
    <source>
        <dbReference type="ARBA" id="ARBA00022729"/>
    </source>
</evidence>
<reference evidence="3" key="1">
    <citation type="submission" date="2021-02" db="EMBL/GenBank/DDBJ databases">
        <authorList>
            <person name="Dougan E. K."/>
            <person name="Rhodes N."/>
            <person name="Thang M."/>
            <person name="Chan C."/>
        </authorList>
    </citation>
    <scope>NUCLEOTIDE SEQUENCE</scope>
</reference>
<gene>
    <name evidence="3" type="primary">Pkhd1l1</name>
    <name evidence="3" type="ORF">SNAT2548_LOCUS25427</name>
</gene>
<dbReference type="PROSITE" id="PS51484">
    <property type="entry name" value="G8"/>
    <property type="match status" value="1"/>
</dbReference>
<accession>A0A812S2P8</accession>
<name>A0A812S2P8_9DINO</name>
<keyword evidence="1" id="KW-0732">Signal</keyword>
<keyword evidence="4" id="KW-1185">Reference proteome</keyword>
<dbReference type="EMBL" id="CAJNDS010002393">
    <property type="protein sequence ID" value="CAE7458855.1"/>
    <property type="molecule type" value="Genomic_DNA"/>
</dbReference>
<evidence type="ECO:0000313" key="3">
    <source>
        <dbReference type="EMBL" id="CAE7458855.1"/>
    </source>
</evidence>
<feature type="domain" description="G8" evidence="2">
    <location>
        <begin position="1"/>
        <end position="111"/>
    </location>
</feature>
<proteinExistence type="predicted"/>
<dbReference type="AlphaFoldDB" id="A0A812S2P8"/>
<organism evidence="3 4">
    <name type="scientific">Symbiodinium natans</name>
    <dbReference type="NCBI Taxonomy" id="878477"/>
    <lineage>
        <taxon>Eukaryota</taxon>
        <taxon>Sar</taxon>
        <taxon>Alveolata</taxon>
        <taxon>Dinophyceae</taxon>
        <taxon>Suessiales</taxon>
        <taxon>Symbiodiniaceae</taxon>
        <taxon>Symbiodinium</taxon>
    </lineage>
</organism>
<evidence type="ECO:0000259" key="2">
    <source>
        <dbReference type="PROSITE" id="PS51484"/>
    </source>
</evidence>
<dbReference type="InterPro" id="IPR019316">
    <property type="entry name" value="G8_domain"/>
</dbReference>
<dbReference type="InterPro" id="IPR052387">
    <property type="entry name" value="Fibrocystin"/>
</dbReference>
<protein>
    <submittedName>
        <fullName evidence="3">Pkhd1l1 protein</fullName>
    </submittedName>
</protein>